<dbReference type="InterPro" id="IPR052295">
    <property type="entry name" value="Odorant-binding_protein"/>
</dbReference>
<reference evidence="4" key="1">
    <citation type="submission" date="2018-04" db="EMBL/GenBank/DDBJ databases">
        <title>Transcriptome assembly of Sipha flava.</title>
        <authorList>
            <person name="Scully E.D."/>
            <person name="Geib S.M."/>
            <person name="Palmer N.A."/>
            <person name="Koch K."/>
            <person name="Bradshaw J."/>
            <person name="Heng-Moss T."/>
            <person name="Sarath G."/>
        </authorList>
    </citation>
    <scope>NUCLEOTIDE SEQUENCE</scope>
</reference>
<dbReference type="OrthoDB" id="7730192at2759"/>
<protein>
    <submittedName>
        <fullName evidence="4">Uncharacterized protein</fullName>
    </submittedName>
</protein>
<sequence>MQKVVCICIFAIICQTVFIAGLERTWNLRQKRMTYDEECRALMPGPGKKLVECCQMPNILPGLDKEWETCFETFKQMKDKPDSKEYKEMVHGKDPPCLFQCIFIQSGLVANDGKLNKDKIIKKMSEGMNNDEKWKSLWQPTFNKCYDETEHEEKNPNPMVIMNTPAGRLMKCFLRDMYMNCPKDVWVESTECTNMKKLVENCPAMPPPVFKTPPILIH</sequence>
<dbReference type="AlphaFoldDB" id="A0A2S2R6Q9"/>
<accession>A0A2S2R6Q9</accession>
<dbReference type="GO" id="GO:0005549">
    <property type="term" value="F:odorant binding"/>
    <property type="evidence" value="ECO:0007669"/>
    <property type="project" value="InterPro"/>
</dbReference>
<dbReference type="InterPro" id="IPR006170">
    <property type="entry name" value="PBP/GOBP"/>
</dbReference>
<dbReference type="EMBL" id="GGMS01016482">
    <property type="protein sequence ID" value="MBY85685.1"/>
    <property type="molecule type" value="Transcribed_RNA"/>
</dbReference>
<dbReference type="Gene3D" id="1.10.238.270">
    <property type="match status" value="1"/>
</dbReference>
<dbReference type="GO" id="GO:0005576">
    <property type="term" value="C:extracellular region"/>
    <property type="evidence" value="ECO:0007669"/>
    <property type="project" value="UniProtKB-SubCell"/>
</dbReference>
<dbReference type="Pfam" id="PF01395">
    <property type="entry name" value="PBP_GOBP"/>
    <property type="match status" value="1"/>
</dbReference>
<proteinExistence type="inferred from homology"/>
<evidence type="ECO:0000256" key="2">
    <source>
        <dbReference type="ARBA" id="ARBA00008098"/>
    </source>
</evidence>
<organism evidence="4">
    <name type="scientific">Sipha flava</name>
    <name type="common">yellow sugarcane aphid</name>
    <dbReference type="NCBI Taxonomy" id="143950"/>
    <lineage>
        <taxon>Eukaryota</taxon>
        <taxon>Metazoa</taxon>
        <taxon>Ecdysozoa</taxon>
        <taxon>Arthropoda</taxon>
        <taxon>Hexapoda</taxon>
        <taxon>Insecta</taxon>
        <taxon>Pterygota</taxon>
        <taxon>Neoptera</taxon>
        <taxon>Paraneoptera</taxon>
        <taxon>Hemiptera</taxon>
        <taxon>Sternorrhyncha</taxon>
        <taxon>Aphidomorpha</taxon>
        <taxon>Aphidoidea</taxon>
        <taxon>Aphididae</taxon>
        <taxon>Sipha</taxon>
    </lineage>
</organism>
<dbReference type="PANTHER" id="PTHR21066">
    <property type="entry name" value="ODORANT-BINDING PROTEIN 59A-RELATED"/>
    <property type="match status" value="1"/>
</dbReference>
<evidence type="ECO:0000256" key="3">
    <source>
        <dbReference type="ARBA" id="ARBA00022525"/>
    </source>
</evidence>
<comment type="subcellular location">
    <subcellularLocation>
        <location evidence="1">Secreted</location>
    </subcellularLocation>
</comment>
<dbReference type="PANTHER" id="PTHR21066:SF3">
    <property type="entry name" value="IP02236P"/>
    <property type="match status" value="1"/>
</dbReference>
<keyword evidence="3" id="KW-0964">Secreted</keyword>
<dbReference type="SUPFAM" id="SSF47565">
    <property type="entry name" value="Insect pheromone/odorant-binding proteins"/>
    <property type="match status" value="1"/>
</dbReference>
<comment type="similarity">
    <text evidence="2">Belongs to the PBP/GOBP family.</text>
</comment>
<name>A0A2S2R6Q9_9HEMI</name>
<evidence type="ECO:0000256" key="1">
    <source>
        <dbReference type="ARBA" id="ARBA00004613"/>
    </source>
</evidence>
<evidence type="ECO:0000313" key="4">
    <source>
        <dbReference type="EMBL" id="MBY85685.1"/>
    </source>
</evidence>
<dbReference type="InterPro" id="IPR036728">
    <property type="entry name" value="PBP_GOBP_sf"/>
</dbReference>
<gene>
    <name evidence="4" type="ORF">g.167507</name>
</gene>